<sequence length="73" mass="8232">MSNKVAVHQLHPHLGRNPIFVFSLARAFGYGGGLQRAEISLIMAGLSYLRQSFLELHWMSLLHCFKTGRSVYA</sequence>
<protein>
    <submittedName>
        <fullName evidence="1">Uncharacterized protein</fullName>
    </submittedName>
</protein>
<proteinExistence type="predicted"/>
<gene>
    <name evidence="1" type="ORF">Nepgr_002182</name>
</gene>
<dbReference type="Proteomes" id="UP001279734">
    <property type="component" value="Unassembled WGS sequence"/>
</dbReference>
<keyword evidence="2" id="KW-1185">Reference proteome</keyword>
<reference evidence="1" key="1">
    <citation type="submission" date="2023-05" db="EMBL/GenBank/DDBJ databases">
        <title>Nepenthes gracilis genome sequencing.</title>
        <authorList>
            <person name="Fukushima K."/>
        </authorList>
    </citation>
    <scope>NUCLEOTIDE SEQUENCE</scope>
    <source>
        <strain evidence="1">SING2019-196</strain>
    </source>
</reference>
<evidence type="ECO:0000313" key="2">
    <source>
        <dbReference type="Proteomes" id="UP001279734"/>
    </source>
</evidence>
<name>A0AAD3P6H5_NEPGR</name>
<dbReference type="AlphaFoldDB" id="A0AAD3P6H5"/>
<accession>A0AAD3P6H5</accession>
<dbReference type="EMBL" id="BSYO01000002">
    <property type="protein sequence ID" value="GMH00343.1"/>
    <property type="molecule type" value="Genomic_DNA"/>
</dbReference>
<comment type="caution">
    <text evidence="1">The sequence shown here is derived from an EMBL/GenBank/DDBJ whole genome shotgun (WGS) entry which is preliminary data.</text>
</comment>
<evidence type="ECO:0000313" key="1">
    <source>
        <dbReference type="EMBL" id="GMH00343.1"/>
    </source>
</evidence>
<organism evidence="1 2">
    <name type="scientific">Nepenthes gracilis</name>
    <name type="common">Slender pitcher plant</name>
    <dbReference type="NCBI Taxonomy" id="150966"/>
    <lineage>
        <taxon>Eukaryota</taxon>
        <taxon>Viridiplantae</taxon>
        <taxon>Streptophyta</taxon>
        <taxon>Embryophyta</taxon>
        <taxon>Tracheophyta</taxon>
        <taxon>Spermatophyta</taxon>
        <taxon>Magnoliopsida</taxon>
        <taxon>eudicotyledons</taxon>
        <taxon>Gunneridae</taxon>
        <taxon>Pentapetalae</taxon>
        <taxon>Caryophyllales</taxon>
        <taxon>Nepenthaceae</taxon>
        <taxon>Nepenthes</taxon>
    </lineage>
</organism>